<name>A0A0G0B8Z4_9BACT</name>
<feature type="binding site" evidence="6">
    <location>
        <position position="236"/>
    </location>
    <ligand>
        <name>a divalent metal cation</name>
        <dbReference type="ChEBI" id="CHEBI:60240"/>
        <label>1</label>
    </ligand>
</feature>
<keyword evidence="5 6" id="KW-0378">Hydrolase</keyword>
<dbReference type="InterPro" id="IPR000994">
    <property type="entry name" value="Pept_M24"/>
</dbReference>
<keyword evidence="4 6" id="KW-0479">Metal-binding</keyword>
<dbReference type="PRINTS" id="PR00599">
    <property type="entry name" value="MAPEPTIDASE"/>
</dbReference>
<dbReference type="Gene3D" id="3.90.230.10">
    <property type="entry name" value="Creatinase/methionine aminopeptidase superfamily"/>
    <property type="match status" value="1"/>
</dbReference>
<evidence type="ECO:0000256" key="6">
    <source>
        <dbReference type="HAMAP-Rule" id="MF_01974"/>
    </source>
</evidence>
<comment type="similarity">
    <text evidence="6">Belongs to the peptidase M24A family. Methionine aminopeptidase type 1 subfamily.</text>
</comment>
<reference evidence="9 10" key="1">
    <citation type="journal article" date="2015" name="Nature">
        <title>rRNA introns, odd ribosomes, and small enigmatic genomes across a large radiation of phyla.</title>
        <authorList>
            <person name="Brown C.T."/>
            <person name="Hug L.A."/>
            <person name="Thomas B.C."/>
            <person name="Sharon I."/>
            <person name="Castelle C.J."/>
            <person name="Singh A."/>
            <person name="Wilkins M.J."/>
            <person name="Williams K.H."/>
            <person name="Banfield J.F."/>
        </authorList>
    </citation>
    <scope>NUCLEOTIDE SEQUENCE [LARGE SCALE GENOMIC DNA]</scope>
</reference>
<dbReference type="EC" id="3.4.11.18" evidence="6 7"/>
<sequence length="250" mass="27769">MINYKSEGEIEIMRQGGAKLKKVISALDALLKPGVTTLEIDTYALTLIKNEGGESSFNKVSGYDFSTCLPVNEQIVHTRPSNRVLKDGDVFTLDIGMYYKGYHTDFAKTVVIGNKKDDKVKKFLEVGKLALEKSISQAKYGNRLGDISKVIETEIYKNGYFIIKELTGHGIGKDLHEEPYVFGYLEKPVEKTLLIKSGLTIAIEVIYAMGTEKMKHEPGDDWSIITDDSSLSGCFEHTIAVTNSNTLILT</sequence>
<evidence type="ECO:0000256" key="1">
    <source>
        <dbReference type="ARBA" id="ARBA00002521"/>
    </source>
</evidence>
<dbReference type="PATRIC" id="fig|1618485.3.peg.935"/>
<feature type="binding site" evidence="6">
    <location>
        <position position="176"/>
    </location>
    <ligand>
        <name>substrate</name>
    </ligand>
</feature>
<comment type="cofactor">
    <cofactor evidence="6">
        <name>Co(2+)</name>
        <dbReference type="ChEBI" id="CHEBI:48828"/>
    </cofactor>
    <cofactor evidence="6">
        <name>Zn(2+)</name>
        <dbReference type="ChEBI" id="CHEBI:29105"/>
    </cofactor>
    <cofactor evidence="6">
        <name>Mn(2+)</name>
        <dbReference type="ChEBI" id="CHEBI:29035"/>
    </cofactor>
    <cofactor evidence="6">
        <name>Fe(2+)</name>
        <dbReference type="ChEBI" id="CHEBI:29033"/>
    </cofactor>
    <text evidence="6">Binds 2 divalent metal cations per subunit. Has a high-affinity and a low affinity metal-binding site. The true nature of the physiological cofactor is under debate. The enzyme is active with cobalt, zinc, manganese or divalent iron ions. Most likely, methionine aminopeptidases function as mononuclear Fe(2+)-metalloproteases under physiological conditions, and the catalytically relevant metal-binding site has been assigned to the histidine-containing high-affinity site.</text>
</comment>
<dbReference type="GO" id="GO:0004239">
    <property type="term" value="F:initiator methionyl aminopeptidase activity"/>
    <property type="evidence" value="ECO:0007669"/>
    <property type="project" value="UniProtKB-UniRule"/>
</dbReference>
<comment type="subunit">
    <text evidence="6">Monomer.</text>
</comment>
<evidence type="ECO:0000313" key="9">
    <source>
        <dbReference type="EMBL" id="KKP65873.1"/>
    </source>
</evidence>
<feature type="binding site" evidence="6">
    <location>
        <position position="204"/>
    </location>
    <ligand>
        <name>a divalent metal cation</name>
        <dbReference type="ChEBI" id="CHEBI:60240"/>
        <label>2</label>
        <note>catalytic</note>
    </ligand>
</feature>
<dbReference type="InterPro" id="IPR036005">
    <property type="entry name" value="Creatinase/aminopeptidase-like"/>
</dbReference>
<feature type="domain" description="Peptidase M24" evidence="8">
    <location>
        <begin position="11"/>
        <end position="242"/>
    </location>
</feature>
<comment type="function">
    <text evidence="1 6">Removes the N-terminal methionine from nascent proteins. The N-terminal methionine is often cleaved when the second residue in the primary sequence is small and uncharged (Met-Ala-, Cys, Gly, Pro, Ser, Thr, or Val). Requires deformylation of the N(alpha)-formylated initiator methionine before it can be hydrolyzed.</text>
</comment>
<evidence type="ECO:0000256" key="5">
    <source>
        <dbReference type="ARBA" id="ARBA00022801"/>
    </source>
</evidence>
<feature type="binding site" evidence="6">
    <location>
        <position position="94"/>
    </location>
    <ligand>
        <name>a divalent metal cation</name>
        <dbReference type="ChEBI" id="CHEBI:60240"/>
        <label>1</label>
    </ligand>
</feature>
<dbReference type="InterPro" id="IPR001714">
    <property type="entry name" value="Pept_M24_MAP"/>
</dbReference>
<keyword evidence="3 6" id="KW-0645">Protease</keyword>
<gene>
    <name evidence="6" type="primary">map</name>
    <name evidence="9" type="ORF">UR63_C0042G0018</name>
</gene>
<evidence type="ECO:0000256" key="7">
    <source>
        <dbReference type="RuleBase" id="RU003653"/>
    </source>
</evidence>
<dbReference type="GO" id="GO:0070006">
    <property type="term" value="F:metalloaminopeptidase activity"/>
    <property type="evidence" value="ECO:0007669"/>
    <property type="project" value="UniProtKB-UniRule"/>
</dbReference>
<feature type="binding site" evidence="6">
    <location>
        <position position="105"/>
    </location>
    <ligand>
        <name>a divalent metal cation</name>
        <dbReference type="ChEBI" id="CHEBI:60240"/>
        <label>2</label>
        <note>catalytic</note>
    </ligand>
</feature>
<feature type="binding site" evidence="6">
    <location>
        <position position="236"/>
    </location>
    <ligand>
        <name>a divalent metal cation</name>
        <dbReference type="ChEBI" id="CHEBI:60240"/>
        <label>2</label>
        <note>catalytic</note>
    </ligand>
</feature>
<feature type="binding site" evidence="6">
    <location>
        <position position="77"/>
    </location>
    <ligand>
        <name>substrate</name>
    </ligand>
</feature>
<dbReference type="Pfam" id="PF00557">
    <property type="entry name" value="Peptidase_M24"/>
    <property type="match status" value="1"/>
</dbReference>
<dbReference type="AlphaFoldDB" id="A0A0G0B8Z4"/>
<dbReference type="InterPro" id="IPR002467">
    <property type="entry name" value="Pept_M24A_MAP1"/>
</dbReference>
<dbReference type="NCBIfam" id="TIGR00500">
    <property type="entry name" value="met_pdase_I"/>
    <property type="match status" value="1"/>
</dbReference>
<evidence type="ECO:0000259" key="8">
    <source>
        <dbReference type="Pfam" id="PF00557"/>
    </source>
</evidence>
<feature type="binding site" evidence="6">
    <location>
        <position position="105"/>
    </location>
    <ligand>
        <name>a divalent metal cation</name>
        <dbReference type="ChEBI" id="CHEBI:60240"/>
        <label>1</label>
    </ligand>
</feature>
<dbReference type="Proteomes" id="UP000034127">
    <property type="component" value="Unassembled WGS sequence"/>
</dbReference>
<protein>
    <recommendedName>
        <fullName evidence="6 7">Methionine aminopeptidase</fullName>
        <shortName evidence="6">MAP</shortName>
        <shortName evidence="6">MetAP</shortName>
        <ecNumber evidence="6 7">3.4.11.18</ecNumber>
    </recommendedName>
    <alternativeName>
        <fullName evidence="6">Peptidase M</fullName>
    </alternativeName>
</protein>
<dbReference type="GO" id="GO:0005829">
    <property type="term" value="C:cytosol"/>
    <property type="evidence" value="ECO:0007669"/>
    <property type="project" value="TreeGrafter"/>
</dbReference>
<dbReference type="PANTHER" id="PTHR43330">
    <property type="entry name" value="METHIONINE AMINOPEPTIDASE"/>
    <property type="match status" value="1"/>
</dbReference>
<comment type="caution">
    <text evidence="9">The sequence shown here is derived from an EMBL/GenBank/DDBJ whole genome shotgun (WGS) entry which is preliminary data.</text>
</comment>
<evidence type="ECO:0000313" key="10">
    <source>
        <dbReference type="Proteomes" id="UP000034127"/>
    </source>
</evidence>
<dbReference type="GO" id="GO:0046872">
    <property type="term" value="F:metal ion binding"/>
    <property type="evidence" value="ECO:0007669"/>
    <property type="project" value="UniProtKB-UniRule"/>
</dbReference>
<dbReference type="EMBL" id="LBPX01000042">
    <property type="protein sequence ID" value="KKP65873.1"/>
    <property type="molecule type" value="Genomic_DNA"/>
</dbReference>
<feature type="binding site" evidence="6">
    <location>
        <position position="169"/>
    </location>
    <ligand>
        <name>a divalent metal cation</name>
        <dbReference type="ChEBI" id="CHEBI:60240"/>
        <label>2</label>
        <note>catalytic</note>
    </ligand>
</feature>
<accession>A0A0G0B8Z4</accession>
<organism evidence="9 10">
    <name type="scientific">Candidatus Roizmanbacteria bacterium GW2011_GWC2_35_12</name>
    <dbReference type="NCBI Taxonomy" id="1618485"/>
    <lineage>
        <taxon>Bacteria</taxon>
        <taxon>Candidatus Roizmaniibacteriota</taxon>
    </lineage>
</organism>
<dbReference type="PANTHER" id="PTHR43330:SF27">
    <property type="entry name" value="METHIONINE AMINOPEPTIDASE"/>
    <property type="match status" value="1"/>
</dbReference>
<dbReference type="GO" id="GO:0006508">
    <property type="term" value="P:proteolysis"/>
    <property type="evidence" value="ECO:0007669"/>
    <property type="project" value="UniProtKB-KW"/>
</dbReference>
<dbReference type="HAMAP" id="MF_01974">
    <property type="entry name" value="MetAP_1"/>
    <property type="match status" value="1"/>
</dbReference>
<dbReference type="SUPFAM" id="SSF55920">
    <property type="entry name" value="Creatinase/aminopeptidase"/>
    <property type="match status" value="1"/>
</dbReference>
<evidence type="ECO:0000256" key="2">
    <source>
        <dbReference type="ARBA" id="ARBA00022438"/>
    </source>
</evidence>
<proteinExistence type="inferred from homology"/>
<evidence type="ECO:0000256" key="3">
    <source>
        <dbReference type="ARBA" id="ARBA00022670"/>
    </source>
</evidence>
<comment type="catalytic activity">
    <reaction evidence="6 7">
        <text>Release of N-terminal amino acids, preferentially methionine, from peptides and arylamides.</text>
        <dbReference type="EC" id="3.4.11.18"/>
    </reaction>
</comment>
<keyword evidence="2 6" id="KW-0031">Aminopeptidase</keyword>
<evidence type="ECO:0000256" key="4">
    <source>
        <dbReference type="ARBA" id="ARBA00022723"/>
    </source>
</evidence>